<name>A0A4S3M0E5_9FLAO</name>
<evidence type="ECO:0000313" key="4">
    <source>
        <dbReference type="EMBL" id="THD66477.1"/>
    </source>
</evidence>
<dbReference type="InterPro" id="IPR029044">
    <property type="entry name" value="Nucleotide-diphossugar_trans"/>
</dbReference>
<protein>
    <submittedName>
        <fullName evidence="4">Nucleotidyltransferase</fullName>
    </submittedName>
</protein>
<sequence>MNTTNTLVILAGGLSSRMKKAIQEKDHGLSTEEIEAANSRSKGLIPLGKGKRPLLDYLLYNAREAGFKRVVIITGENSEAFKSQYGNKQEENSFHGLSISFATQRIPEGREKPLGTADALLQAMQQQDWLQKTSFVVCNSDNLYSVKALLLLRESKAANALISYDRDRLLFSTERINRFALMKFDEHELLLDIIEKPTPEESLGYADSTGKLRVSMNIFLFYGPMIYPNLQVCPLHPVRLEKEIPAALLLMIKANPGTVKGIPLAEHVPDLTSKEDIRILRSYLDDHFPSALWESSEP</sequence>
<dbReference type="Gene3D" id="3.90.550.10">
    <property type="entry name" value="Spore Coat Polysaccharide Biosynthesis Protein SpsA, Chain A"/>
    <property type="match status" value="1"/>
</dbReference>
<evidence type="ECO:0000259" key="3">
    <source>
        <dbReference type="Pfam" id="PF00483"/>
    </source>
</evidence>
<keyword evidence="1 4" id="KW-0808">Transferase</keyword>
<comment type="caution">
    <text evidence="4">The sequence shown here is derived from an EMBL/GenBank/DDBJ whole genome shotgun (WGS) entry which is preliminary data.</text>
</comment>
<dbReference type="PANTHER" id="PTHR43584:SF8">
    <property type="entry name" value="N-ACETYLMURAMATE ALPHA-1-PHOSPHATE URIDYLYLTRANSFERASE"/>
    <property type="match status" value="1"/>
</dbReference>
<dbReference type="Proteomes" id="UP000305939">
    <property type="component" value="Unassembled WGS sequence"/>
</dbReference>
<dbReference type="AlphaFoldDB" id="A0A4S3M0E5"/>
<keyword evidence="5" id="KW-1185">Reference proteome</keyword>
<evidence type="ECO:0000256" key="2">
    <source>
        <dbReference type="ARBA" id="ARBA00022695"/>
    </source>
</evidence>
<dbReference type="InterPro" id="IPR005835">
    <property type="entry name" value="NTP_transferase_dom"/>
</dbReference>
<dbReference type="InterPro" id="IPR050065">
    <property type="entry name" value="GlmU-like"/>
</dbReference>
<evidence type="ECO:0000256" key="1">
    <source>
        <dbReference type="ARBA" id="ARBA00022679"/>
    </source>
</evidence>
<reference evidence="4 5" key="1">
    <citation type="submission" date="2019-04" db="EMBL/GenBank/DDBJ databases">
        <title>Draft genome sequence of Robertkochia marina CC-AMO-30D.</title>
        <authorList>
            <person name="Hameed A."/>
            <person name="Lin S.-Y."/>
            <person name="Shahina M."/>
            <person name="Lai W.-A."/>
            <person name="Young C.-C."/>
        </authorList>
    </citation>
    <scope>NUCLEOTIDE SEQUENCE [LARGE SCALE GENOMIC DNA]</scope>
    <source>
        <strain evidence="4 5">CC-AMO-30D</strain>
    </source>
</reference>
<dbReference type="EMBL" id="SSMC01000003">
    <property type="protein sequence ID" value="THD66477.1"/>
    <property type="molecule type" value="Genomic_DNA"/>
</dbReference>
<keyword evidence="2" id="KW-0548">Nucleotidyltransferase</keyword>
<organism evidence="4 5">
    <name type="scientific">Robertkochia marina</name>
    <dbReference type="NCBI Taxonomy" id="1227945"/>
    <lineage>
        <taxon>Bacteria</taxon>
        <taxon>Pseudomonadati</taxon>
        <taxon>Bacteroidota</taxon>
        <taxon>Flavobacteriia</taxon>
        <taxon>Flavobacteriales</taxon>
        <taxon>Flavobacteriaceae</taxon>
        <taxon>Robertkochia</taxon>
    </lineage>
</organism>
<dbReference type="SUPFAM" id="SSF53448">
    <property type="entry name" value="Nucleotide-diphospho-sugar transferases"/>
    <property type="match status" value="1"/>
</dbReference>
<dbReference type="RefSeq" id="WP_136336549.1">
    <property type="nucleotide sequence ID" value="NZ_QXMP01000006.1"/>
</dbReference>
<accession>A0A4S3M0E5</accession>
<dbReference type="PANTHER" id="PTHR43584">
    <property type="entry name" value="NUCLEOTIDYL TRANSFERASE"/>
    <property type="match status" value="1"/>
</dbReference>
<proteinExistence type="predicted"/>
<evidence type="ECO:0000313" key="5">
    <source>
        <dbReference type="Proteomes" id="UP000305939"/>
    </source>
</evidence>
<dbReference type="OrthoDB" id="9779926at2"/>
<dbReference type="Pfam" id="PF00483">
    <property type="entry name" value="NTP_transferase"/>
    <property type="match status" value="1"/>
</dbReference>
<feature type="domain" description="Nucleotidyl transferase" evidence="3">
    <location>
        <begin position="39"/>
        <end position="226"/>
    </location>
</feature>
<gene>
    <name evidence="4" type="ORF">E7Z59_11795</name>
</gene>
<dbReference type="GO" id="GO:0016779">
    <property type="term" value="F:nucleotidyltransferase activity"/>
    <property type="evidence" value="ECO:0007669"/>
    <property type="project" value="UniProtKB-KW"/>
</dbReference>